<evidence type="ECO:0000256" key="1">
    <source>
        <dbReference type="SAM" id="Phobius"/>
    </source>
</evidence>
<accession>A0A200J8B0</accession>
<reference evidence="3" key="2">
    <citation type="submission" date="2017-05" db="EMBL/GenBank/DDBJ databases">
        <authorList>
            <consortium name="The Broad Institute Genomics Platform"/>
            <consortium name="The Broad Institute Genomic Center for Infectious Diseases"/>
            <person name="Earl A."/>
            <person name="Manson A."/>
            <person name="Schwartman J."/>
            <person name="Gilmore M."/>
            <person name="Abouelleil A."/>
            <person name="Cao P."/>
            <person name="Chapman S."/>
            <person name="Cusick C."/>
            <person name="Shea T."/>
            <person name="Young S."/>
            <person name="Neafsey D."/>
            <person name="Nusbaum C."/>
            <person name="Birren B."/>
        </authorList>
    </citation>
    <scope>NUCLEOTIDE SEQUENCE</scope>
    <source>
        <strain evidence="3">9D6_DIV0238</strain>
    </source>
</reference>
<gene>
    <name evidence="3" type="ORF">A5889_000952</name>
    <name evidence="2" type="ORF">A5889_002127</name>
</gene>
<dbReference type="EMBL" id="NIBQ01000002">
    <property type="protein sequence ID" value="OUZ33414.1"/>
    <property type="molecule type" value="Genomic_DNA"/>
</dbReference>
<keyword evidence="4" id="KW-1185">Reference proteome</keyword>
<name>A0A200J8B0_9ENTE</name>
<keyword evidence="1" id="KW-0812">Transmembrane</keyword>
<keyword evidence="1" id="KW-0472">Membrane</keyword>
<evidence type="ECO:0000313" key="4">
    <source>
        <dbReference type="Proteomes" id="UP000196151"/>
    </source>
</evidence>
<reference evidence="2" key="1">
    <citation type="submission" date="2017-05" db="EMBL/GenBank/DDBJ databases">
        <title>The Genome Sequence of Enterococcus sp. 9D6_DIV0238.</title>
        <authorList>
            <consortium name="The Broad Institute Genomics Platform"/>
            <consortium name="The Broad Institute Genomic Center for Infectious Diseases"/>
            <person name="Earl A."/>
            <person name="Manson A."/>
            <person name="Schwartman J."/>
            <person name="Gilmore M."/>
            <person name="Abouelleil A."/>
            <person name="Cao P."/>
            <person name="Chapman S."/>
            <person name="Cusick C."/>
            <person name="Shea T."/>
            <person name="Young S."/>
            <person name="Neafsey D."/>
            <person name="Nusbaum C."/>
            <person name="Birren B."/>
        </authorList>
    </citation>
    <scope>NUCLEOTIDE SEQUENCE [LARGE SCALE GENOMIC DNA]</scope>
    <source>
        <strain evidence="2">9D6_DIV0238</strain>
    </source>
</reference>
<dbReference type="EMBL" id="CP147246">
    <property type="protein sequence ID" value="WYJ93454.1"/>
    <property type="molecule type" value="Genomic_DNA"/>
</dbReference>
<keyword evidence="1" id="KW-1133">Transmembrane helix</keyword>
<proteinExistence type="predicted"/>
<organism evidence="2">
    <name type="scientific">Candidatus Enterococcus dunnyi</name>
    <dbReference type="NCBI Taxonomy" id="1834192"/>
    <lineage>
        <taxon>Bacteria</taxon>
        <taxon>Bacillati</taxon>
        <taxon>Bacillota</taxon>
        <taxon>Bacilli</taxon>
        <taxon>Lactobacillales</taxon>
        <taxon>Enterococcaceae</taxon>
        <taxon>Enterococcus</taxon>
    </lineage>
</organism>
<dbReference type="AlphaFoldDB" id="A0A200J8B0"/>
<reference evidence="3" key="3">
    <citation type="submission" date="2024-03" db="EMBL/GenBank/DDBJ databases">
        <title>The Genome Sequence of Enterococcus sp. DIV0238c.</title>
        <authorList>
            <consortium name="The Broad Institute Genomics Platform"/>
            <consortium name="The Broad Institute Microbial Omics Core"/>
            <consortium name="The Broad Institute Genomic Center for Infectious Diseases"/>
            <person name="Earl A."/>
            <person name="Manson A."/>
            <person name="Gilmore M."/>
            <person name="Schwartman J."/>
            <person name="Shea T."/>
            <person name="Abouelleil A."/>
            <person name="Cao P."/>
            <person name="Chapman S."/>
            <person name="Cusick C."/>
            <person name="Young S."/>
            <person name="Neafsey D."/>
            <person name="Nusbaum C."/>
            <person name="Birren B."/>
        </authorList>
    </citation>
    <scope>NUCLEOTIDE SEQUENCE</scope>
    <source>
        <strain evidence="3">9D6_DIV0238</strain>
    </source>
</reference>
<feature type="transmembrane region" description="Helical" evidence="1">
    <location>
        <begin position="12"/>
        <end position="31"/>
    </location>
</feature>
<protein>
    <recommendedName>
        <fullName evidence="5">Type II secretion system protein</fullName>
    </recommendedName>
</protein>
<sequence>MSKKSIDYKGYILLEGLVSFGIMGIIVGIFMSSSTFLLSKKAKATDELRLHRILYEEMKNYENHGRAMQKKVQLNGRTYSFYIYKTKNKIDKVVITDAKEQFSLEQK</sequence>
<dbReference type="InterPro" id="IPR053468">
    <property type="entry name" value="ComGE-like"/>
</dbReference>
<dbReference type="Proteomes" id="UP000196151">
    <property type="component" value="Chromosome"/>
</dbReference>
<dbReference type="OrthoDB" id="2186429at2"/>
<evidence type="ECO:0000313" key="3">
    <source>
        <dbReference type="EMBL" id="WYJ93454.1"/>
    </source>
</evidence>
<dbReference type="NCBIfam" id="NF041013">
    <property type="entry name" value="T4P_ComGE"/>
    <property type="match status" value="1"/>
</dbReference>
<evidence type="ECO:0000313" key="2">
    <source>
        <dbReference type="EMBL" id="OUZ33414.1"/>
    </source>
</evidence>
<dbReference type="RefSeq" id="WP_087641208.1">
    <property type="nucleotide sequence ID" value="NZ_CP147246.1"/>
</dbReference>
<evidence type="ECO:0008006" key="5">
    <source>
        <dbReference type="Google" id="ProtNLM"/>
    </source>
</evidence>